<dbReference type="GO" id="GO:0004601">
    <property type="term" value="F:peroxidase activity"/>
    <property type="evidence" value="ECO:0007669"/>
    <property type="project" value="UniProtKB-KW"/>
</dbReference>
<protein>
    <submittedName>
        <fullName evidence="2">Vanadium-dependent haloperoxidase</fullName>
    </submittedName>
</protein>
<dbReference type="InterPro" id="IPR016119">
    <property type="entry name" value="Br/Cl_peroxidase_C"/>
</dbReference>
<dbReference type="InterPro" id="IPR036938">
    <property type="entry name" value="PAP2/HPO_sf"/>
</dbReference>
<gene>
    <name evidence="2" type="ORF">SOCE836_044420</name>
</gene>
<dbReference type="Gene3D" id="1.10.606.10">
    <property type="entry name" value="Vanadium-containing Chloroperoxidase, domain 2"/>
    <property type="match status" value="1"/>
</dbReference>
<proteinExistence type="predicted"/>
<evidence type="ECO:0000256" key="1">
    <source>
        <dbReference type="SAM" id="MobiDB-lite"/>
    </source>
</evidence>
<feature type="compositionally biased region" description="Basic and acidic residues" evidence="1">
    <location>
        <begin position="65"/>
        <end position="79"/>
    </location>
</feature>
<reference evidence="2 3" key="1">
    <citation type="submission" date="2015-09" db="EMBL/GenBank/DDBJ databases">
        <title>Sorangium comparison.</title>
        <authorList>
            <person name="Zaburannyi N."/>
            <person name="Bunk B."/>
            <person name="Overmann J."/>
            <person name="Mueller R."/>
        </authorList>
    </citation>
    <scope>NUCLEOTIDE SEQUENCE [LARGE SCALE GENOMIC DNA]</scope>
    <source>
        <strain evidence="2 3">So ce836</strain>
    </source>
</reference>
<dbReference type="SUPFAM" id="SSF48317">
    <property type="entry name" value="Acid phosphatase/Vanadium-dependent haloperoxidase"/>
    <property type="match status" value="1"/>
</dbReference>
<feature type="compositionally biased region" description="Basic and acidic residues" evidence="1">
    <location>
        <begin position="16"/>
        <end position="29"/>
    </location>
</feature>
<dbReference type="Proteomes" id="UP000295497">
    <property type="component" value="Chromosome"/>
</dbReference>
<keyword evidence="2" id="KW-0560">Oxidoreductase</keyword>
<name>A0A4P2QQ86_SORCE</name>
<feature type="region of interest" description="Disordered" evidence="1">
    <location>
        <begin position="1"/>
        <end position="29"/>
    </location>
</feature>
<evidence type="ECO:0000313" key="2">
    <source>
        <dbReference type="EMBL" id="AUX32305.1"/>
    </source>
</evidence>
<evidence type="ECO:0000313" key="3">
    <source>
        <dbReference type="Proteomes" id="UP000295497"/>
    </source>
</evidence>
<dbReference type="EMBL" id="CP012672">
    <property type="protein sequence ID" value="AUX32305.1"/>
    <property type="molecule type" value="Genomic_DNA"/>
</dbReference>
<feature type="region of interest" description="Disordered" evidence="1">
    <location>
        <begin position="54"/>
        <end position="80"/>
    </location>
</feature>
<organism evidence="2 3">
    <name type="scientific">Sorangium cellulosum</name>
    <name type="common">Polyangium cellulosum</name>
    <dbReference type="NCBI Taxonomy" id="56"/>
    <lineage>
        <taxon>Bacteria</taxon>
        <taxon>Pseudomonadati</taxon>
        <taxon>Myxococcota</taxon>
        <taxon>Polyangia</taxon>
        <taxon>Polyangiales</taxon>
        <taxon>Polyangiaceae</taxon>
        <taxon>Sorangium</taxon>
    </lineage>
</organism>
<sequence length="595" mass="65564">MSERHKDAVSQAPARGGDDHAVTAGEIRRARTDRRGFLGALGGTALASWAEDTDARRGAACGEPGPHDDPEPQRGEERRHRAFQLRRQAALDELRLGLFPKWTNGDEELYPNRIGNYSKCLPHNDLGEVDPDAYDAMLCALASGRFEDFEALPLAGLLRLSNPLGGLTYDLIGPDAAAVPIEPPPPPFASAEAAAQMAELYWMALCRDVPFTDYSTDPTVAAAIDDLSRYSGYRGPRPLTPQTIFRMDSPGVMDGPMVSQFMLQPMTYDSIRIVPRLQVPLPVTTGNGIDFMTSYDEWLAAQRGFPPGTTIGFPRMDPVPRYVHNLRGVGQLAGSDMHFTPYLRAALILLSYGDQALSDRNPYKSSRTQIGFASFGPFHLLTLMGCLTRASHPGFYGKWYVHRYLRPDAFGGRVHNRRRGAADYPIHPDLLESPVLDRIYAYNELVNRRRGLNGGRGSYLLPSMMPIGSPTDPSHPGGHGYTAGSRAALLKAWFKEDFVLPNPVKPSRDGTALEPYVPGVDGPPLTIAGEINKLAHNTSLGRDVYGIHYRNDDVAGHKLGEELAIRVLREERPTYPESVFRGFVFTRLDGTLVEL</sequence>
<accession>A0A4P2QQ86</accession>
<dbReference type="AlphaFoldDB" id="A0A4P2QQ86"/>
<keyword evidence="2" id="KW-0575">Peroxidase</keyword>